<organism evidence="2">
    <name type="scientific">Anguilla anguilla</name>
    <name type="common">European freshwater eel</name>
    <name type="synonym">Muraena anguilla</name>
    <dbReference type="NCBI Taxonomy" id="7936"/>
    <lineage>
        <taxon>Eukaryota</taxon>
        <taxon>Metazoa</taxon>
        <taxon>Chordata</taxon>
        <taxon>Craniata</taxon>
        <taxon>Vertebrata</taxon>
        <taxon>Euteleostomi</taxon>
        <taxon>Actinopterygii</taxon>
        <taxon>Neopterygii</taxon>
        <taxon>Teleostei</taxon>
        <taxon>Anguilliformes</taxon>
        <taxon>Anguillidae</taxon>
        <taxon>Anguilla</taxon>
    </lineage>
</organism>
<feature type="chain" id="PRO_5002434807" evidence="1">
    <location>
        <begin position="19"/>
        <end position="51"/>
    </location>
</feature>
<evidence type="ECO:0000256" key="1">
    <source>
        <dbReference type="SAM" id="SignalP"/>
    </source>
</evidence>
<reference evidence="2" key="2">
    <citation type="journal article" date="2015" name="Fish Shellfish Immunol.">
        <title>Early steps in the European eel (Anguilla anguilla)-Vibrio vulnificus interaction in the gills: Role of the RtxA13 toxin.</title>
        <authorList>
            <person name="Callol A."/>
            <person name="Pajuelo D."/>
            <person name="Ebbesson L."/>
            <person name="Teles M."/>
            <person name="MacKenzie S."/>
            <person name="Amaro C."/>
        </authorList>
    </citation>
    <scope>NUCLEOTIDE SEQUENCE</scope>
</reference>
<proteinExistence type="predicted"/>
<protein>
    <submittedName>
        <fullName evidence="2">Uncharacterized protein</fullName>
    </submittedName>
</protein>
<reference evidence="2" key="1">
    <citation type="submission" date="2014-11" db="EMBL/GenBank/DDBJ databases">
        <authorList>
            <person name="Amaro Gonzalez C."/>
        </authorList>
    </citation>
    <scope>NUCLEOTIDE SEQUENCE</scope>
</reference>
<feature type="signal peptide" evidence="1">
    <location>
        <begin position="1"/>
        <end position="18"/>
    </location>
</feature>
<name>A0A0E9WGV0_ANGAN</name>
<evidence type="ECO:0000313" key="2">
    <source>
        <dbReference type="EMBL" id="JAH88713.1"/>
    </source>
</evidence>
<keyword evidence="1" id="KW-0732">Signal</keyword>
<accession>A0A0E9WGV0</accession>
<sequence length="51" mass="5921">MLATPLFHLVIVVFFAHTEMKLHPNKDPKFHVNNKILHYLRTTALGRSHEG</sequence>
<dbReference type="AlphaFoldDB" id="A0A0E9WGV0"/>
<dbReference type="EMBL" id="GBXM01019864">
    <property type="protein sequence ID" value="JAH88713.1"/>
    <property type="molecule type" value="Transcribed_RNA"/>
</dbReference>